<proteinExistence type="predicted"/>
<gene>
    <name evidence="1" type="ORF">NCTC10684_04141</name>
</gene>
<dbReference type="AlphaFoldDB" id="A0A380WPV8"/>
<dbReference type="EMBL" id="UFSM01000001">
    <property type="protein sequence ID" value="SUU90881.1"/>
    <property type="molecule type" value="Genomic_DNA"/>
</dbReference>
<protein>
    <submittedName>
        <fullName evidence="1">Uncharacterized protein</fullName>
    </submittedName>
</protein>
<sequence length="65" mass="7339">MADSSVVHIGENSPEHVALHLMEVISRLEKRPLYAGDPNPADRKWVLETYAQCISTVRNGFYNPD</sequence>
<reference evidence="1 2" key="1">
    <citation type="submission" date="2018-06" db="EMBL/GenBank/DDBJ databases">
        <authorList>
            <consortium name="Pathogen Informatics"/>
            <person name="Doyle S."/>
        </authorList>
    </citation>
    <scope>NUCLEOTIDE SEQUENCE [LARGE SCALE GENOMIC DNA]</scope>
    <source>
        <strain evidence="1 2">NCTC10684</strain>
    </source>
</reference>
<evidence type="ECO:0000313" key="1">
    <source>
        <dbReference type="EMBL" id="SUU90881.1"/>
    </source>
</evidence>
<dbReference type="Proteomes" id="UP000254701">
    <property type="component" value="Unassembled WGS sequence"/>
</dbReference>
<accession>A0A380WPV8</accession>
<evidence type="ECO:0000313" key="2">
    <source>
        <dbReference type="Proteomes" id="UP000254701"/>
    </source>
</evidence>
<organism evidence="1 2">
    <name type="scientific">Aminobacter aminovorans</name>
    <name type="common">Chelatobacter heintzii</name>
    <dbReference type="NCBI Taxonomy" id="83263"/>
    <lineage>
        <taxon>Bacteria</taxon>
        <taxon>Pseudomonadati</taxon>
        <taxon>Pseudomonadota</taxon>
        <taxon>Alphaproteobacteria</taxon>
        <taxon>Hyphomicrobiales</taxon>
        <taxon>Phyllobacteriaceae</taxon>
        <taxon>Aminobacter</taxon>
    </lineage>
</organism>
<name>A0A380WPV8_AMIAI</name>